<reference evidence="10" key="1">
    <citation type="submission" date="2018-03" db="EMBL/GenBank/DDBJ databases">
        <authorList>
            <person name="Guldener U."/>
        </authorList>
    </citation>
    <scope>NUCLEOTIDE SEQUENCE</scope>
</reference>
<dbReference type="GO" id="GO:0012505">
    <property type="term" value="C:endomembrane system"/>
    <property type="evidence" value="ECO:0007669"/>
    <property type="project" value="UniProtKB-SubCell"/>
</dbReference>
<keyword evidence="3" id="KW-0813">Transport</keyword>
<feature type="signal peptide" evidence="9">
    <location>
        <begin position="1"/>
        <end position="17"/>
    </location>
</feature>
<feature type="transmembrane region" description="Helical" evidence="8">
    <location>
        <begin position="354"/>
        <end position="375"/>
    </location>
</feature>
<dbReference type="EMBL" id="ONZQ02000009">
    <property type="protein sequence ID" value="SPO03734.1"/>
    <property type="molecule type" value="Genomic_DNA"/>
</dbReference>
<feature type="transmembrane region" description="Helical" evidence="8">
    <location>
        <begin position="381"/>
        <end position="401"/>
    </location>
</feature>
<evidence type="ECO:0000256" key="9">
    <source>
        <dbReference type="SAM" id="SignalP"/>
    </source>
</evidence>
<dbReference type="GO" id="GO:0005345">
    <property type="term" value="F:purine nucleobase transmembrane transporter activity"/>
    <property type="evidence" value="ECO:0007669"/>
    <property type="project" value="TreeGrafter"/>
</dbReference>
<evidence type="ECO:0000256" key="5">
    <source>
        <dbReference type="ARBA" id="ARBA00022989"/>
    </source>
</evidence>
<organism evidence="10 11">
    <name type="scientific">Cephalotrichum gorgonifer</name>
    <dbReference type="NCBI Taxonomy" id="2041049"/>
    <lineage>
        <taxon>Eukaryota</taxon>
        <taxon>Fungi</taxon>
        <taxon>Dikarya</taxon>
        <taxon>Ascomycota</taxon>
        <taxon>Pezizomycotina</taxon>
        <taxon>Sordariomycetes</taxon>
        <taxon>Hypocreomycetidae</taxon>
        <taxon>Microascales</taxon>
        <taxon>Microascaceae</taxon>
        <taxon>Cephalotrichum</taxon>
    </lineage>
</organism>
<feature type="transmembrane region" description="Helical" evidence="8">
    <location>
        <begin position="72"/>
        <end position="93"/>
    </location>
</feature>
<feature type="transmembrane region" description="Helical" evidence="8">
    <location>
        <begin position="277"/>
        <end position="300"/>
    </location>
</feature>
<dbReference type="PANTHER" id="PTHR43337">
    <property type="entry name" value="XANTHINE/URACIL PERMEASE C887.17-RELATED"/>
    <property type="match status" value="1"/>
</dbReference>
<feature type="chain" id="PRO_5041929911" evidence="9">
    <location>
        <begin position="18"/>
        <end position="551"/>
    </location>
</feature>
<evidence type="ECO:0000256" key="3">
    <source>
        <dbReference type="ARBA" id="ARBA00022448"/>
    </source>
</evidence>
<dbReference type="Proteomes" id="UP001187682">
    <property type="component" value="Unassembled WGS sequence"/>
</dbReference>
<feature type="transmembrane region" description="Helical" evidence="8">
    <location>
        <begin position="193"/>
        <end position="212"/>
    </location>
</feature>
<evidence type="ECO:0000256" key="2">
    <source>
        <dbReference type="ARBA" id="ARBA00005697"/>
    </source>
</evidence>
<evidence type="ECO:0000313" key="11">
    <source>
        <dbReference type="Proteomes" id="UP001187682"/>
    </source>
</evidence>
<comment type="subcellular location">
    <subcellularLocation>
        <location evidence="1">Endomembrane system</location>
        <topology evidence="1">Multi-pass membrane protein</topology>
    </subcellularLocation>
</comment>
<accession>A0AAE8SWL1</accession>
<protein>
    <submittedName>
        <fullName evidence="10">Related to permeases</fullName>
    </submittedName>
</protein>
<feature type="transmembrane region" description="Helical" evidence="8">
    <location>
        <begin position="131"/>
        <end position="151"/>
    </location>
</feature>
<keyword evidence="9" id="KW-0732">Signal</keyword>
<keyword evidence="4 8" id="KW-0812">Transmembrane</keyword>
<evidence type="ECO:0000256" key="4">
    <source>
        <dbReference type="ARBA" id="ARBA00022692"/>
    </source>
</evidence>
<dbReference type="Pfam" id="PF00860">
    <property type="entry name" value="Xan_ur_permease"/>
    <property type="match status" value="2"/>
</dbReference>
<keyword evidence="11" id="KW-1185">Reference proteome</keyword>
<evidence type="ECO:0000256" key="8">
    <source>
        <dbReference type="SAM" id="Phobius"/>
    </source>
</evidence>
<dbReference type="GO" id="GO:0015854">
    <property type="term" value="P:guanine transport"/>
    <property type="evidence" value="ECO:0007669"/>
    <property type="project" value="TreeGrafter"/>
</dbReference>
<comment type="caution">
    <text evidence="10">The sequence shown here is derived from an EMBL/GenBank/DDBJ whole genome shotgun (WGS) entry which is preliminary data.</text>
</comment>
<comment type="similarity">
    <text evidence="2">Belongs to the nucleobase:cation symporter-2 (NCS2) (TC 2.A.40) family. Azg-like subfamily.</text>
</comment>
<sequence length="551" mass="57895">MAYVIAVVPSMVALTGGSCVCEGTAEDPTCAGDDEYALCVNVIKRDLVTATAAISALTSICMGLFANVPVGLAPGLGLVSYFTFGVVGVRGSGDVPYELALTATFVEGWIFFGLTMLGLRQWLAQAIPKSIKIATGVGIGMFLTMIGLTYAQGIGLIVGGTDTPLELAGCRPSDRSELDGRCPDATKMRNPTMWVGIFCGGFLIAVLTLYRIKGAVIIGTLFVSCISWPRATAITFFPDTASGDDSFQFFRQVVSCHGITKTLGVQQWDISGYGSKFGMVLITLLYVDILDCTGTLYSMAQFAGMVDQETQDFEGSTAAFTVDAIGISIGALLGVPPITAFVESGAGISEGGRTGLTAISTGVCFLMSIFFAPIFASIPPWATGCVLILVGSMMVTGVTEINWRYMGDGIPAFLTIVMMPFTYSIAYGLIAGICSYAVINTSVYMIETLSCGRIETPGKEAKDAWTWRVPRGGVFPSWPGKLVRGRWNFWRRGDSRRGGVAGGSIRAGREGPSTPDSEKHQGRSSFDDGGGQLQGGGGDGGAAVGREVGTG</sequence>
<feature type="region of interest" description="Disordered" evidence="7">
    <location>
        <begin position="496"/>
        <end position="551"/>
    </location>
</feature>
<evidence type="ECO:0000256" key="6">
    <source>
        <dbReference type="ARBA" id="ARBA00023136"/>
    </source>
</evidence>
<feature type="transmembrane region" description="Helical" evidence="8">
    <location>
        <begin position="99"/>
        <end position="119"/>
    </location>
</feature>
<feature type="transmembrane region" description="Helical" evidence="8">
    <location>
        <begin position="320"/>
        <end position="342"/>
    </location>
</feature>
<keyword evidence="5 8" id="KW-1133">Transmembrane helix</keyword>
<dbReference type="InterPro" id="IPR006043">
    <property type="entry name" value="NCS2"/>
</dbReference>
<name>A0AAE8SWL1_9PEZI</name>
<keyword evidence="6 8" id="KW-0472">Membrane</keyword>
<dbReference type="GO" id="GO:0015853">
    <property type="term" value="P:adenine transport"/>
    <property type="evidence" value="ECO:0007669"/>
    <property type="project" value="TreeGrafter"/>
</dbReference>
<gene>
    <name evidence="10" type="ORF">DNG_06417</name>
</gene>
<feature type="transmembrane region" description="Helical" evidence="8">
    <location>
        <begin position="413"/>
        <end position="439"/>
    </location>
</feature>
<feature type="compositionally biased region" description="Gly residues" evidence="7">
    <location>
        <begin position="528"/>
        <end position="551"/>
    </location>
</feature>
<dbReference type="AlphaFoldDB" id="A0AAE8SWL1"/>
<proteinExistence type="inferred from homology"/>
<dbReference type="GO" id="GO:0005886">
    <property type="term" value="C:plasma membrane"/>
    <property type="evidence" value="ECO:0007669"/>
    <property type="project" value="TreeGrafter"/>
</dbReference>
<dbReference type="InterPro" id="IPR045018">
    <property type="entry name" value="Azg-like"/>
</dbReference>
<dbReference type="PANTHER" id="PTHR43337:SF1">
    <property type="entry name" value="XANTHINE_URACIL PERMEASE C887.17-RELATED"/>
    <property type="match status" value="1"/>
</dbReference>
<evidence type="ECO:0000256" key="1">
    <source>
        <dbReference type="ARBA" id="ARBA00004127"/>
    </source>
</evidence>
<evidence type="ECO:0000256" key="7">
    <source>
        <dbReference type="SAM" id="MobiDB-lite"/>
    </source>
</evidence>
<evidence type="ECO:0000313" key="10">
    <source>
        <dbReference type="EMBL" id="SPO03734.1"/>
    </source>
</evidence>